<evidence type="ECO:0000256" key="2">
    <source>
        <dbReference type="ARBA" id="ARBA00009796"/>
    </source>
</evidence>
<evidence type="ECO:0000313" key="13">
    <source>
        <dbReference type="EMBL" id="ODS32342.1"/>
    </source>
</evidence>
<protein>
    <recommendedName>
        <fullName evidence="8">Thioredoxin peroxidase</fullName>
    </recommendedName>
</protein>
<comment type="similarity">
    <text evidence="2">Belongs to the peroxiredoxin family. AhpC/Prx1 subfamily.</text>
</comment>
<evidence type="ECO:0000256" key="4">
    <source>
        <dbReference type="ARBA" id="ARBA00022559"/>
    </source>
</evidence>
<gene>
    <name evidence="13" type="ORF">SCARUB_02538</name>
</gene>
<evidence type="ECO:0000256" key="6">
    <source>
        <dbReference type="ARBA" id="ARBA00023157"/>
    </source>
</evidence>
<evidence type="ECO:0000256" key="7">
    <source>
        <dbReference type="ARBA" id="ARBA00023284"/>
    </source>
</evidence>
<evidence type="ECO:0000313" key="14">
    <source>
        <dbReference type="Proteomes" id="UP000094056"/>
    </source>
</evidence>
<dbReference type="InterPro" id="IPR024706">
    <property type="entry name" value="Peroxiredoxin_AhpC-typ"/>
</dbReference>
<keyword evidence="6" id="KW-1015">Disulfide bond</keyword>
<comment type="caution">
    <text evidence="13">The sequence shown here is derived from an EMBL/GenBank/DDBJ whole genome shotgun (WGS) entry which is preliminary data.</text>
</comment>
<dbReference type="GO" id="GO:0042744">
    <property type="term" value="P:hydrogen peroxide catabolic process"/>
    <property type="evidence" value="ECO:0007669"/>
    <property type="project" value="TreeGrafter"/>
</dbReference>
<keyword evidence="7" id="KW-0676">Redox-active center</keyword>
<dbReference type="PROSITE" id="PS51352">
    <property type="entry name" value="THIOREDOXIN_2"/>
    <property type="match status" value="1"/>
</dbReference>
<sequence>MKKWITALTCVTLLLTITMYGAFASESESTSLVTKEAPDFTAQAIMPDNSITDLTLSSYRGEYVVLFFYPLDFTFVCPSEIIAFNKDLKKFKDRNTAVIGVSVDSPYTHYAWRHTQPENGGIGQIGFPLVADLNKKISRQYGVLFDESVALRGLFLIDKQGVVRHQVVNDLPLGRNVAEAIRMVDALQFTEEHGEVCPANWELGKEGMKPTAEGVAEYLKKHAE</sequence>
<dbReference type="PIRSF" id="PIRSF000239">
    <property type="entry name" value="AHPC"/>
    <property type="match status" value="1"/>
</dbReference>
<keyword evidence="4 13" id="KW-0575">Peroxidase</keyword>
<organism evidence="13 14">
    <name type="scientific">Candidatus Scalindua rubra</name>
    <dbReference type="NCBI Taxonomy" id="1872076"/>
    <lineage>
        <taxon>Bacteria</taxon>
        <taxon>Pseudomonadati</taxon>
        <taxon>Planctomycetota</taxon>
        <taxon>Candidatus Brocadiia</taxon>
        <taxon>Candidatus Brocadiales</taxon>
        <taxon>Candidatus Scalinduaceae</taxon>
        <taxon>Candidatus Scalindua</taxon>
    </lineage>
</organism>
<dbReference type="InterPro" id="IPR019479">
    <property type="entry name" value="Peroxiredoxin_C"/>
</dbReference>
<evidence type="ECO:0000256" key="5">
    <source>
        <dbReference type="ARBA" id="ARBA00023002"/>
    </source>
</evidence>
<dbReference type="Pfam" id="PF00578">
    <property type="entry name" value="AhpC-TSA"/>
    <property type="match status" value="1"/>
</dbReference>
<feature type="chain" id="PRO_5009140114" description="Thioredoxin peroxidase" evidence="11">
    <location>
        <begin position="25"/>
        <end position="224"/>
    </location>
</feature>
<dbReference type="InterPro" id="IPR050217">
    <property type="entry name" value="Peroxiredoxin"/>
</dbReference>
<reference evidence="13 14" key="1">
    <citation type="submission" date="2016-07" db="EMBL/GenBank/DDBJ databases">
        <title>Draft genome of Scalindua rubra, obtained from a brine-seawater interface in the Red Sea, sheds light on salt adaptation in anammox bacteria.</title>
        <authorList>
            <person name="Speth D.R."/>
            <person name="Lagkouvardos I."/>
            <person name="Wang Y."/>
            <person name="Qian P.-Y."/>
            <person name="Dutilh B.E."/>
            <person name="Jetten M.S."/>
        </authorList>
    </citation>
    <scope>NUCLEOTIDE SEQUENCE [LARGE SCALE GENOMIC DNA]</scope>
    <source>
        <strain evidence="13">BSI-1</strain>
    </source>
</reference>
<evidence type="ECO:0000256" key="1">
    <source>
        <dbReference type="ARBA" id="ARBA00004496"/>
    </source>
</evidence>
<dbReference type="EMBL" id="MAYW01000067">
    <property type="protein sequence ID" value="ODS32342.1"/>
    <property type="molecule type" value="Genomic_DNA"/>
</dbReference>
<keyword evidence="11" id="KW-0732">Signal</keyword>
<evidence type="ECO:0000256" key="8">
    <source>
        <dbReference type="ARBA" id="ARBA00032824"/>
    </source>
</evidence>
<comment type="subcellular location">
    <subcellularLocation>
        <location evidence="1">Cytoplasm</location>
    </subcellularLocation>
</comment>
<feature type="active site" description="Cysteine sulfenic acid (-SOH) intermediate; for peroxidase activity" evidence="10">
    <location>
        <position position="77"/>
    </location>
</feature>
<proteinExistence type="inferred from homology"/>
<accession>A0A1E3X9Q3</accession>
<name>A0A1E3X9Q3_9BACT</name>
<evidence type="ECO:0000256" key="3">
    <source>
        <dbReference type="ARBA" id="ARBA00022490"/>
    </source>
</evidence>
<dbReference type="GO" id="GO:0045454">
    <property type="term" value="P:cell redox homeostasis"/>
    <property type="evidence" value="ECO:0007669"/>
    <property type="project" value="TreeGrafter"/>
</dbReference>
<dbReference type="PANTHER" id="PTHR10681">
    <property type="entry name" value="THIOREDOXIN PEROXIDASE"/>
    <property type="match status" value="1"/>
</dbReference>
<evidence type="ECO:0000256" key="10">
    <source>
        <dbReference type="PIRSR" id="PIRSR000239-1"/>
    </source>
</evidence>
<dbReference type="Pfam" id="PF10417">
    <property type="entry name" value="1-cysPrx_C"/>
    <property type="match status" value="1"/>
</dbReference>
<dbReference type="GO" id="GO:0008379">
    <property type="term" value="F:thioredoxin peroxidase activity"/>
    <property type="evidence" value="ECO:0007669"/>
    <property type="project" value="TreeGrafter"/>
</dbReference>
<comment type="function">
    <text evidence="9">Thiol-specific peroxidase that catalyzes the reduction of hydrogen peroxide and organic hydroperoxides to water and alcohols, respectively. Plays a role in cell protection against oxidative stress by detoxifying peroxides.</text>
</comment>
<keyword evidence="3" id="KW-0963">Cytoplasm</keyword>
<dbReference type="GO" id="GO:0006979">
    <property type="term" value="P:response to oxidative stress"/>
    <property type="evidence" value="ECO:0007669"/>
    <property type="project" value="TreeGrafter"/>
</dbReference>
<dbReference type="PATRIC" id="fig|1872076.5.peg.3002"/>
<keyword evidence="5" id="KW-0560">Oxidoreductase</keyword>
<dbReference type="Proteomes" id="UP000094056">
    <property type="component" value="Unassembled WGS sequence"/>
</dbReference>
<dbReference type="GO" id="GO:0033554">
    <property type="term" value="P:cellular response to stress"/>
    <property type="evidence" value="ECO:0007669"/>
    <property type="project" value="TreeGrafter"/>
</dbReference>
<feature type="domain" description="Thioredoxin" evidence="12">
    <location>
        <begin position="31"/>
        <end position="189"/>
    </location>
</feature>
<dbReference type="CDD" id="cd03015">
    <property type="entry name" value="PRX_Typ2cys"/>
    <property type="match status" value="1"/>
</dbReference>
<dbReference type="GO" id="GO:0005829">
    <property type="term" value="C:cytosol"/>
    <property type="evidence" value="ECO:0007669"/>
    <property type="project" value="TreeGrafter"/>
</dbReference>
<evidence type="ECO:0000259" key="12">
    <source>
        <dbReference type="PROSITE" id="PS51352"/>
    </source>
</evidence>
<dbReference type="FunFam" id="3.40.30.10:FF:000002">
    <property type="entry name" value="Alkyl hydroperoxide reductase C"/>
    <property type="match status" value="1"/>
</dbReference>
<dbReference type="InterPro" id="IPR000866">
    <property type="entry name" value="AhpC/TSA"/>
</dbReference>
<dbReference type="Gene3D" id="3.40.30.10">
    <property type="entry name" value="Glutaredoxin"/>
    <property type="match status" value="1"/>
</dbReference>
<dbReference type="AlphaFoldDB" id="A0A1E3X9Q3"/>
<dbReference type="SUPFAM" id="SSF52833">
    <property type="entry name" value="Thioredoxin-like"/>
    <property type="match status" value="1"/>
</dbReference>
<dbReference type="PANTHER" id="PTHR10681:SF128">
    <property type="entry name" value="THIOREDOXIN-DEPENDENT PEROXIDE REDUCTASE, MITOCHONDRIAL"/>
    <property type="match status" value="1"/>
</dbReference>
<evidence type="ECO:0000256" key="11">
    <source>
        <dbReference type="SAM" id="SignalP"/>
    </source>
</evidence>
<dbReference type="InterPro" id="IPR013766">
    <property type="entry name" value="Thioredoxin_domain"/>
</dbReference>
<feature type="signal peptide" evidence="11">
    <location>
        <begin position="1"/>
        <end position="24"/>
    </location>
</feature>
<evidence type="ECO:0000256" key="9">
    <source>
        <dbReference type="ARBA" id="ARBA00037420"/>
    </source>
</evidence>
<dbReference type="InterPro" id="IPR036249">
    <property type="entry name" value="Thioredoxin-like_sf"/>
</dbReference>